<evidence type="ECO:0000256" key="1">
    <source>
        <dbReference type="SAM" id="Phobius"/>
    </source>
</evidence>
<proteinExistence type="predicted"/>
<comment type="caution">
    <text evidence="2">The sequence shown here is derived from an EMBL/GenBank/DDBJ whole genome shotgun (WGS) entry which is preliminary data.</text>
</comment>
<feature type="transmembrane region" description="Helical" evidence="1">
    <location>
        <begin position="87"/>
        <end position="114"/>
    </location>
</feature>
<keyword evidence="1" id="KW-1133">Transmembrane helix</keyword>
<dbReference type="PANTHER" id="PTHR39431">
    <property type="entry name" value="FRPA/C-RELATED PROTEIN"/>
    <property type="match status" value="1"/>
</dbReference>
<dbReference type="PANTHER" id="PTHR39431:SF1">
    <property type="entry name" value="FRPA_C-RELATED PROTEIN"/>
    <property type="match status" value="1"/>
</dbReference>
<dbReference type="Proteomes" id="UP001385892">
    <property type="component" value="Unassembled WGS sequence"/>
</dbReference>
<evidence type="ECO:0000313" key="2">
    <source>
        <dbReference type="EMBL" id="MEJ8849674.1"/>
    </source>
</evidence>
<dbReference type="RefSeq" id="WP_340344796.1">
    <property type="nucleotide sequence ID" value="NZ_JBBKZT010000011.1"/>
</dbReference>
<organism evidence="2 3">
    <name type="scientific">Variovorax rhizosphaerae</name>
    <dbReference type="NCBI Taxonomy" id="1836200"/>
    <lineage>
        <taxon>Bacteria</taxon>
        <taxon>Pseudomonadati</taxon>
        <taxon>Pseudomonadota</taxon>
        <taxon>Betaproteobacteria</taxon>
        <taxon>Burkholderiales</taxon>
        <taxon>Comamonadaceae</taxon>
        <taxon>Variovorax</taxon>
    </lineage>
</organism>
<name>A0ABU8WQP5_9BURK</name>
<sequence length="388" mass="39407">MANEHVVGYQKEAVERARLGGDPIALEMANKGLSRANAVGMVMAVMLIATNAVAAEQEGDPDKAHAIVANGLKDLAEGALIFGGIELAAVAIGAIVGLPLGAAVGGFLAVYGAYEALRMVPTLLSSINTLVTNALNWVAPRRDPLVLDLDGNGITTSGINPNAPILFDQDGDGTKTATGWIASGEAIVVRDLNGNGTIDSGRELFGDNTILTHGARAGQTAANGFEALADLDADANGVADGKFDGHDVAFSSVKLWKDLNQDGVSQANELLSFADLGVASINVAGTGSNVNLGGGNTQTFSGSFTKADGTVGSSGTAHMAGSLLLANNNFYREFTDDPAVSTEAAALPQMTGSGAVRDLRPAMSLGTAQALALQAQLAQFAAGTTKAQ</sequence>
<keyword evidence="3" id="KW-1185">Reference proteome</keyword>
<evidence type="ECO:0000313" key="3">
    <source>
        <dbReference type="Proteomes" id="UP001385892"/>
    </source>
</evidence>
<accession>A0ABU8WQP5</accession>
<gene>
    <name evidence="2" type="ORF">WKW82_23715</name>
</gene>
<keyword evidence="1" id="KW-0812">Transmembrane</keyword>
<keyword evidence="1" id="KW-0472">Membrane</keyword>
<reference evidence="2 3" key="1">
    <citation type="submission" date="2024-03" db="EMBL/GenBank/DDBJ databases">
        <title>Novel species of the genus Variovorax.</title>
        <authorList>
            <person name="Liu Q."/>
            <person name="Xin Y.-H."/>
        </authorList>
    </citation>
    <scope>NUCLEOTIDE SEQUENCE [LARGE SCALE GENOMIC DNA]</scope>
    <source>
        <strain evidence="2 3">KACC 18900</strain>
    </source>
</reference>
<protein>
    <submittedName>
        <fullName evidence="2">Uncharacterized protein</fullName>
    </submittedName>
</protein>
<dbReference type="EMBL" id="JBBKZT010000011">
    <property type="protein sequence ID" value="MEJ8849674.1"/>
    <property type="molecule type" value="Genomic_DNA"/>
</dbReference>
<feature type="transmembrane region" description="Helical" evidence="1">
    <location>
        <begin position="36"/>
        <end position="55"/>
    </location>
</feature>